<name>A0A2U1AUA7_9BACT</name>
<reference evidence="2 3" key="1">
    <citation type="submission" date="2018-04" db="EMBL/GenBank/DDBJ databases">
        <title>Genomic Encyclopedia of Type Strains, Phase IV (KMG-IV): sequencing the most valuable type-strain genomes for metagenomic binning, comparative biology and taxonomic classification.</title>
        <authorList>
            <person name="Goeker M."/>
        </authorList>
    </citation>
    <scope>NUCLEOTIDE SEQUENCE [LARGE SCALE GENOMIC DNA]</scope>
    <source>
        <strain evidence="2 3">DSM 14823</strain>
    </source>
</reference>
<organism evidence="2 3">
    <name type="scientific">Victivallis vadensis</name>
    <dbReference type="NCBI Taxonomy" id="172901"/>
    <lineage>
        <taxon>Bacteria</taxon>
        <taxon>Pseudomonadati</taxon>
        <taxon>Lentisphaerota</taxon>
        <taxon>Lentisphaeria</taxon>
        <taxon>Victivallales</taxon>
        <taxon>Victivallaceae</taxon>
        <taxon>Victivallis</taxon>
    </lineage>
</organism>
<dbReference type="AlphaFoldDB" id="A0A2U1AUA7"/>
<gene>
    <name evidence="2" type="ORF">C8D82_11988</name>
</gene>
<dbReference type="Gene3D" id="3.30.1660.40">
    <property type="entry name" value="FlgT, N-terminal domain"/>
    <property type="match status" value="1"/>
</dbReference>
<sequence length="486" mass="53974">MFKFAAWLGVFLAGAVLCAENVPFDVRAKAERMRENGQTCAGGTSEKFGVYIISLVDLELDGEIPMAEASELALAQGKREIAAFIGQEVSARDRVETTVTTIDDRTESKEFHESMISVNVNQFLRGVVLYDIRKTRKGVSAICFVTGRTMDMSRELQEQMAKLPPGTVSAVGVAYVVDGRLDLAKQQSLQTALRSAVEQVLGTTLAANTQVQDNEKVRSRIFAHASGFVEEYRIIEEGAGDGSYRTAIYARVAKDKLLESYSAYLKSFGDPLFCLRSGNRELYQTFAKFFVGFGLKLSADEKKADYLIDALGDYRQLRHPASGMNGVQLSLWIRISDANTGRELLSQKNDPRRSAVFHASGERQKEIATEKAFAQIREPLHRELNRMIGQMASAGREITVVIDNYSTAYSEALELFCKVLEQVPGCGNVNRKIDAVSQTVTVTADYQGKMDDLADFLKARLRKEMPQKSWIPAVTAVETNRLQLTY</sequence>
<proteinExistence type="predicted"/>
<comment type="caution">
    <text evidence="2">The sequence shown here is derived from an EMBL/GenBank/DDBJ whole genome shotgun (WGS) entry which is preliminary data.</text>
</comment>
<evidence type="ECO:0000256" key="1">
    <source>
        <dbReference type="SAM" id="SignalP"/>
    </source>
</evidence>
<evidence type="ECO:0008006" key="4">
    <source>
        <dbReference type="Google" id="ProtNLM"/>
    </source>
</evidence>
<protein>
    <recommendedName>
        <fullName evidence="4">Flagellar assembly T-like protein</fullName>
    </recommendedName>
</protein>
<dbReference type="GeneID" id="78295901"/>
<dbReference type="EMBL" id="QEKH01000019">
    <property type="protein sequence ID" value="PVY39847.1"/>
    <property type="molecule type" value="Genomic_DNA"/>
</dbReference>
<evidence type="ECO:0000313" key="3">
    <source>
        <dbReference type="Proteomes" id="UP000245959"/>
    </source>
</evidence>
<dbReference type="Proteomes" id="UP000245959">
    <property type="component" value="Unassembled WGS sequence"/>
</dbReference>
<feature type="chain" id="PRO_5015661764" description="Flagellar assembly T-like protein" evidence="1">
    <location>
        <begin position="20"/>
        <end position="486"/>
    </location>
</feature>
<dbReference type="InterPro" id="IPR038180">
    <property type="entry name" value="FlgT_N_sf"/>
</dbReference>
<evidence type="ECO:0000313" key="2">
    <source>
        <dbReference type="EMBL" id="PVY39847.1"/>
    </source>
</evidence>
<accession>A0A2U1AUA7</accession>
<dbReference type="RefSeq" id="WP_116884608.1">
    <property type="nucleotide sequence ID" value="NZ_CABMMC010000004.1"/>
</dbReference>
<keyword evidence="3" id="KW-1185">Reference proteome</keyword>
<feature type="signal peptide" evidence="1">
    <location>
        <begin position="1"/>
        <end position="19"/>
    </location>
</feature>
<keyword evidence="1" id="KW-0732">Signal</keyword>